<comment type="caution">
    <text evidence="1">The sequence shown here is derived from an EMBL/GenBank/DDBJ whole genome shotgun (WGS) entry which is preliminary data.</text>
</comment>
<feature type="non-terminal residue" evidence="1">
    <location>
        <position position="1"/>
    </location>
</feature>
<gene>
    <name evidence="1" type="ORF">CR513_13251</name>
</gene>
<protein>
    <recommendedName>
        <fullName evidence="3">Retrovirus-related Pol polyprotein from transposon 17.6</fullName>
    </recommendedName>
</protein>
<evidence type="ECO:0000313" key="1">
    <source>
        <dbReference type="EMBL" id="RDY03193.1"/>
    </source>
</evidence>
<dbReference type="InterPro" id="IPR043502">
    <property type="entry name" value="DNA/RNA_pol_sf"/>
</dbReference>
<dbReference type="EMBL" id="QJKJ01002366">
    <property type="protein sequence ID" value="RDY03193.1"/>
    <property type="molecule type" value="Genomic_DNA"/>
</dbReference>
<dbReference type="Proteomes" id="UP000257109">
    <property type="component" value="Unassembled WGS sequence"/>
</dbReference>
<dbReference type="SUPFAM" id="SSF56672">
    <property type="entry name" value="DNA/RNA polymerases"/>
    <property type="match status" value="1"/>
</dbReference>
<dbReference type="InterPro" id="IPR043128">
    <property type="entry name" value="Rev_trsase/Diguanyl_cyclase"/>
</dbReference>
<name>A0A371HK66_MUCPR</name>
<organism evidence="1 2">
    <name type="scientific">Mucuna pruriens</name>
    <name type="common">Velvet bean</name>
    <name type="synonym">Dolichos pruriens</name>
    <dbReference type="NCBI Taxonomy" id="157652"/>
    <lineage>
        <taxon>Eukaryota</taxon>
        <taxon>Viridiplantae</taxon>
        <taxon>Streptophyta</taxon>
        <taxon>Embryophyta</taxon>
        <taxon>Tracheophyta</taxon>
        <taxon>Spermatophyta</taxon>
        <taxon>Magnoliopsida</taxon>
        <taxon>eudicotyledons</taxon>
        <taxon>Gunneridae</taxon>
        <taxon>Pentapetalae</taxon>
        <taxon>rosids</taxon>
        <taxon>fabids</taxon>
        <taxon>Fabales</taxon>
        <taxon>Fabaceae</taxon>
        <taxon>Papilionoideae</taxon>
        <taxon>50 kb inversion clade</taxon>
        <taxon>NPAAA clade</taxon>
        <taxon>indigoferoid/millettioid clade</taxon>
        <taxon>Phaseoleae</taxon>
        <taxon>Mucuna</taxon>
    </lineage>
</organism>
<proteinExistence type="predicted"/>
<accession>A0A371HK66</accession>
<sequence>MYLPNEEKTVFMTDGPNYCYRRLMDKVFANQIGINLEVYIDDIVGKSINLEKTYKGFGGDFRSRGKFLGFMLTYRGIKVNLDKCEAIIKMKSPQKYKGAKKARPFFQLLKKPTSFQWNEECEKAFQNFKEFMESPAVLTKPLQERELCLYLVVSNLPLRVRRPGLEERERRSAGDHHFFTSKVMLRILVVPSFE</sequence>
<evidence type="ECO:0000313" key="2">
    <source>
        <dbReference type="Proteomes" id="UP000257109"/>
    </source>
</evidence>
<dbReference type="Gene3D" id="3.30.70.270">
    <property type="match status" value="1"/>
</dbReference>
<evidence type="ECO:0008006" key="3">
    <source>
        <dbReference type="Google" id="ProtNLM"/>
    </source>
</evidence>
<reference evidence="1" key="1">
    <citation type="submission" date="2018-05" db="EMBL/GenBank/DDBJ databases">
        <title>Draft genome of Mucuna pruriens seed.</title>
        <authorList>
            <person name="Nnadi N.E."/>
            <person name="Vos R."/>
            <person name="Hasami M.H."/>
            <person name="Devisetty U.K."/>
            <person name="Aguiy J.C."/>
        </authorList>
    </citation>
    <scope>NUCLEOTIDE SEQUENCE [LARGE SCALE GENOMIC DNA]</scope>
    <source>
        <strain evidence="1">JCA_2017</strain>
    </source>
</reference>
<dbReference type="AlphaFoldDB" id="A0A371HK66"/>
<keyword evidence="2" id="KW-1185">Reference proteome</keyword>
<dbReference type="OrthoDB" id="1431288at2759"/>